<dbReference type="EMBL" id="ATFF01000002">
    <property type="protein sequence ID" value="EPF32443.1"/>
    <property type="molecule type" value="Genomic_DNA"/>
</dbReference>
<keyword evidence="1" id="KW-0732">Signal</keyword>
<dbReference type="OrthoDB" id="367213at2"/>
<sequence length="389" mass="42398">MSKTIKISIFCTIFLFSCVSFFAYAPQRIEPVDTRSEAFGGPHYADVSSLYTLFSNPAALAFTESKTLWPPIVAFGTGGPLTKMNEIAWDIIIKKLDTKDQQALMNRVVDLIGDTGFNTSERIGGPLTFGAIRNNFGWGFVNTTYTNVNVFSVSRSDIRAGSGLAFVAGYALPCDLDKAGILSIGVSGRAGVQFETEYTQAVTDLINGSFNNIPYYLSLGAGFDMAAQYKIGALSLAAVWQDVYSPVWTKTYADLGALQSGAGSAFEQSKIDSKFGFGARFDIPVKEWAGNIVPEWAVYADYNNIWPLITKQKIYRNPILELSFGTEVLLFNKVLALRAGIHDMYPAAGIGLNLGKKFKTDFSVFGKELGLEPGSNPQLNAGFSMSIKY</sequence>
<evidence type="ECO:0008006" key="4">
    <source>
        <dbReference type="Google" id="ProtNLM"/>
    </source>
</evidence>
<protein>
    <recommendedName>
        <fullName evidence="4">DUF5723 domain-containing protein</fullName>
    </recommendedName>
</protein>
<accession>S3K2H8</accession>
<feature type="signal peptide" evidence="1">
    <location>
        <begin position="1"/>
        <end position="25"/>
    </location>
</feature>
<evidence type="ECO:0000313" key="2">
    <source>
        <dbReference type="EMBL" id="EPF32443.1"/>
    </source>
</evidence>
<dbReference type="HOGENOM" id="CLU_713592_0_0_12"/>
<feature type="chain" id="PRO_5004522772" description="DUF5723 domain-containing protein" evidence="1">
    <location>
        <begin position="26"/>
        <end position="389"/>
    </location>
</feature>
<proteinExistence type="predicted"/>
<evidence type="ECO:0000256" key="1">
    <source>
        <dbReference type="SAM" id="SignalP"/>
    </source>
</evidence>
<dbReference type="STRING" id="1125699.HMPREF9194_00442"/>
<dbReference type="eggNOG" id="ENOG5033Y0K">
    <property type="taxonomic scope" value="Bacteria"/>
</dbReference>
<organism evidence="2 3">
    <name type="scientific">Treponema maltophilum ATCC 51939</name>
    <dbReference type="NCBI Taxonomy" id="1125699"/>
    <lineage>
        <taxon>Bacteria</taxon>
        <taxon>Pseudomonadati</taxon>
        <taxon>Spirochaetota</taxon>
        <taxon>Spirochaetia</taxon>
        <taxon>Spirochaetales</taxon>
        <taxon>Treponemataceae</taxon>
        <taxon>Treponema</taxon>
    </lineage>
</organism>
<gene>
    <name evidence="2" type="ORF">HMPREF9194_00442</name>
</gene>
<dbReference type="PROSITE" id="PS51257">
    <property type="entry name" value="PROKAR_LIPOPROTEIN"/>
    <property type="match status" value="1"/>
</dbReference>
<dbReference type="Gene3D" id="2.40.160.60">
    <property type="entry name" value="Outer membrane protein transport protein (OMPP1/FadL/TodX)"/>
    <property type="match status" value="1"/>
</dbReference>
<dbReference type="AlphaFoldDB" id="S3K2H8"/>
<evidence type="ECO:0000313" key="3">
    <source>
        <dbReference type="Proteomes" id="UP000014541"/>
    </source>
</evidence>
<comment type="caution">
    <text evidence="2">The sequence shown here is derived from an EMBL/GenBank/DDBJ whole genome shotgun (WGS) entry which is preliminary data.</text>
</comment>
<dbReference type="RefSeq" id="WP_016524740.1">
    <property type="nucleotide sequence ID" value="NZ_KE332518.1"/>
</dbReference>
<keyword evidence="3" id="KW-1185">Reference proteome</keyword>
<name>S3K2H8_TREMA</name>
<dbReference type="PATRIC" id="fig|1125699.3.peg.450"/>
<reference evidence="2 3" key="1">
    <citation type="submission" date="2013-04" db="EMBL/GenBank/DDBJ databases">
        <title>The Genome Sequence of Treponema maltophilum ATCC 51939.</title>
        <authorList>
            <consortium name="The Broad Institute Genomics Platform"/>
            <person name="Earl A."/>
            <person name="Ward D."/>
            <person name="Feldgarden M."/>
            <person name="Gevers D."/>
            <person name="Leonetti C."/>
            <person name="Blanton J.M."/>
            <person name="Dewhirst F.E."/>
            <person name="Izard J."/>
            <person name="Walker B."/>
            <person name="Young S."/>
            <person name="Zeng Q."/>
            <person name="Gargeya S."/>
            <person name="Fitzgerald M."/>
            <person name="Haas B."/>
            <person name="Abouelleil A."/>
            <person name="Allen A.W."/>
            <person name="Alvarado L."/>
            <person name="Arachchi H.M."/>
            <person name="Berlin A.M."/>
            <person name="Chapman S.B."/>
            <person name="Gainer-Dewar J."/>
            <person name="Goldberg J."/>
            <person name="Griggs A."/>
            <person name="Gujja S."/>
            <person name="Hansen M."/>
            <person name="Howarth C."/>
            <person name="Imamovic A."/>
            <person name="Ireland A."/>
            <person name="Larimer J."/>
            <person name="McCowan C."/>
            <person name="Murphy C."/>
            <person name="Pearson M."/>
            <person name="Poon T.W."/>
            <person name="Priest M."/>
            <person name="Roberts A."/>
            <person name="Saif S."/>
            <person name="Shea T."/>
            <person name="Sisk P."/>
            <person name="Sykes S."/>
            <person name="Wortman J."/>
            <person name="Nusbaum C."/>
            <person name="Birren B."/>
        </authorList>
    </citation>
    <scope>NUCLEOTIDE SEQUENCE [LARGE SCALE GENOMIC DNA]</scope>
    <source>
        <strain evidence="2 3">ATCC 51939</strain>
    </source>
</reference>
<dbReference type="Proteomes" id="UP000014541">
    <property type="component" value="Unassembled WGS sequence"/>
</dbReference>